<evidence type="ECO:0008006" key="3">
    <source>
        <dbReference type="Google" id="ProtNLM"/>
    </source>
</evidence>
<dbReference type="AlphaFoldDB" id="C9KJ97"/>
<dbReference type="EMBL" id="ABWK02000001">
    <property type="protein sequence ID" value="EEX69963.1"/>
    <property type="molecule type" value="Genomic_DNA"/>
</dbReference>
<evidence type="ECO:0000313" key="1">
    <source>
        <dbReference type="EMBL" id="EEX69963.1"/>
    </source>
</evidence>
<organism evidence="1 2">
    <name type="scientific">Mitsuokella multacida DSM 20544</name>
    <dbReference type="NCBI Taxonomy" id="500635"/>
    <lineage>
        <taxon>Bacteria</taxon>
        <taxon>Bacillati</taxon>
        <taxon>Bacillota</taxon>
        <taxon>Negativicutes</taxon>
        <taxon>Selenomonadales</taxon>
        <taxon>Selenomonadaceae</taxon>
        <taxon>Mitsuokella</taxon>
    </lineage>
</organism>
<proteinExistence type="predicted"/>
<keyword evidence="2" id="KW-1185">Reference proteome</keyword>
<dbReference type="eggNOG" id="ENOG502Z9SX">
    <property type="taxonomic scope" value="Bacteria"/>
</dbReference>
<evidence type="ECO:0000313" key="2">
    <source>
        <dbReference type="Proteomes" id="UP000003671"/>
    </source>
</evidence>
<sequence length="241" mass="28247">MVYLEHLRDYYVDPLGGIAAMIGTNSHKAFEDSSPDGWMTEHRMTDDITSGAFDAYDIKNQVLWDFKFFRSARIARCLGMKPRWTKKVVTRGKYKGQERWEQVWEPGGVREVMDIALQLNYYRYMMENEGLPVKAIRVNMFLRSSVDAEAKKMGLDKPSYIVPINFISLKWVRLYFETKNRMLQEALESDKCPPPCSSTERWNSSKSFPNRRCALWCSVNEQCDFYKTHWCGNHNKGMDTE</sequence>
<accession>C9KJ97</accession>
<dbReference type="STRING" id="500635.MITSMUL_03094"/>
<dbReference type="HOGENOM" id="CLU_081303_0_0_9"/>
<name>C9KJ97_9FIRM</name>
<dbReference type="Proteomes" id="UP000003671">
    <property type="component" value="Unassembled WGS sequence"/>
</dbReference>
<comment type="caution">
    <text evidence="1">The sequence shown here is derived from an EMBL/GenBank/DDBJ whole genome shotgun (WGS) entry which is preliminary data.</text>
</comment>
<protein>
    <recommendedName>
        <fullName evidence="3">PD-(D/E)XK endonuclease-like domain-containing protein</fullName>
    </recommendedName>
</protein>
<gene>
    <name evidence="1" type="ORF">MITSMUL_03094</name>
</gene>
<reference evidence="1" key="1">
    <citation type="submission" date="2009-09" db="EMBL/GenBank/DDBJ databases">
        <authorList>
            <person name="Weinstock G."/>
            <person name="Sodergren E."/>
            <person name="Clifton S."/>
            <person name="Fulton L."/>
            <person name="Fulton B."/>
            <person name="Courtney L."/>
            <person name="Fronick C."/>
            <person name="Harrison M."/>
            <person name="Strong C."/>
            <person name="Farmer C."/>
            <person name="Delahaunty K."/>
            <person name="Markovic C."/>
            <person name="Hall O."/>
            <person name="Minx P."/>
            <person name="Tomlinson C."/>
            <person name="Mitreva M."/>
            <person name="Nelson J."/>
            <person name="Hou S."/>
            <person name="Wollam A."/>
            <person name="Pepin K.H."/>
            <person name="Johnson M."/>
            <person name="Bhonagiri V."/>
            <person name="Nash W.E."/>
            <person name="Warren W."/>
            <person name="Chinwalla A."/>
            <person name="Mardis E.R."/>
            <person name="Wilson R.K."/>
        </authorList>
    </citation>
    <scope>NUCLEOTIDE SEQUENCE [LARGE SCALE GENOMIC DNA]</scope>
    <source>
        <strain evidence="1">DSM 20544</strain>
    </source>
</reference>